<evidence type="ECO:0000256" key="1">
    <source>
        <dbReference type="SAM" id="Coils"/>
    </source>
</evidence>
<feature type="coiled-coil region" evidence="1">
    <location>
        <begin position="180"/>
        <end position="286"/>
    </location>
</feature>
<gene>
    <name evidence="3" type="ORF">ACFSJC_06195</name>
</gene>
<keyword evidence="1" id="KW-0175">Coiled coil</keyword>
<dbReference type="EMBL" id="JBHUHX010000013">
    <property type="protein sequence ID" value="MFD2111426.1"/>
    <property type="molecule type" value="Genomic_DNA"/>
</dbReference>
<dbReference type="RefSeq" id="WP_386024719.1">
    <property type="nucleotide sequence ID" value="NZ_JBHUHX010000013.1"/>
</dbReference>
<proteinExistence type="predicted"/>
<evidence type="ECO:0000313" key="3">
    <source>
        <dbReference type="EMBL" id="MFD2111426.1"/>
    </source>
</evidence>
<keyword evidence="2" id="KW-0812">Transmembrane</keyword>
<protein>
    <submittedName>
        <fullName evidence="3">Uncharacterized protein</fullName>
    </submittedName>
</protein>
<evidence type="ECO:0000256" key="2">
    <source>
        <dbReference type="SAM" id="Phobius"/>
    </source>
</evidence>
<keyword evidence="4" id="KW-1185">Reference proteome</keyword>
<keyword evidence="2" id="KW-1133">Transmembrane helix</keyword>
<comment type="caution">
    <text evidence="3">The sequence shown here is derived from an EMBL/GenBank/DDBJ whole genome shotgun (WGS) entry which is preliminary data.</text>
</comment>
<accession>A0ABW4Y5H9</accession>
<organism evidence="3 4">
    <name type="scientific">Thiorhodococcus fuscus</name>
    <dbReference type="NCBI Taxonomy" id="527200"/>
    <lineage>
        <taxon>Bacteria</taxon>
        <taxon>Pseudomonadati</taxon>
        <taxon>Pseudomonadota</taxon>
        <taxon>Gammaproteobacteria</taxon>
        <taxon>Chromatiales</taxon>
        <taxon>Chromatiaceae</taxon>
        <taxon>Thiorhodococcus</taxon>
    </lineage>
</organism>
<keyword evidence="2" id="KW-0472">Membrane</keyword>
<sequence>MTEQDYFLIYALVEFCAATLIAAVVLGFKWWRLYRRQVELTRTCKMIAQRISKEIAELGGGRAEGAAHGDARVAFLESLAKPFETRDIADALAWNLVLDDLHHVFYEWGRKQEEAIPPTDDAGYRVSGEKGTPVAAPDLREYLGLNRLDSGIDDLLAQYETSQSSFSANRGDIGTLTEKCRQLDSANRELRLQLKSAKKSDLGAPLNQYLDSIERQNADLMNLLAESDQHQNTLGLELERLATRILSLKSTNQEYRKLVQEILLERDSLAEQKRQLLVQIQRMNRSYSSLRLEYSKLYRSTR</sequence>
<name>A0ABW4Y5H9_9GAMM</name>
<reference evidence="4" key="1">
    <citation type="journal article" date="2019" name="Int. J. Syst. Evol. Microbiol.">
        <title>The Global Catalogue of Microorganisms (GCM) 10K type strain sequencing project: providing services to taxonomists for standard genome sequencing and annotation.</title>
        <authorList>
            <consortium name="The Broad Institute Genomics Platform"/>
            <consortium name="The Broad Institute Genome Sequencing Center for Infectious Disease"/>
            <person name="Wu L."/>
            <person name="Ma J."/>
        </authorList>
    </citation>
    <scope>NUCLEOTIDE SEQUENCE [LARGE SCALE GENOMIC DNA]</scope>
    <source>
        <strain evidence="4">KACC 12597</strain>
    </source>
</reference>
<feature type="transmembrane region" description="Helical" evidence="2">
    <location>
        <begin position="6"/>
        <end position="28"/>
    </location>
</feature>
<evidence type="ECO:0000313" key="4">
    <source>
        <dbReference type="Proteomes" id="UP001597337"/>
    </source>
</evidence>
<dbReference type="Proteomes" id="UP001597337">
    <property type="component" value="Unassembled WGS sequence"/>
</dbReference>